<feature type="compositionally biased region" description="Basic and acidic residues" evidence="1">
    <location>
        <begin position="423"/>
        <end position="436"/>
    </location>
</feature>
<dbReference type="AlphaFoldDB" id="A0A371H7C8"/>
<dbReference type="Gene3D" id="3.30.70.270">
    <property type="match status" value="1"/>
</dbReference>
<name>A0A371H7C8_MUCPR</name>
<keyword evidence="4" id="KW-1185">Reference proteome</keyword>
<dbReference type="Gene3D" id="3.10.10.10">
    <property type="entry name" value="HIV Type 1 Reverse Transcriptase, subunit A, domain 1"/>
    <property type="match status" value="1"/>
</dbReference>
<dbReference type="InterPro" id="IPR043128">
    <property type="entry name" value="Rev_trsase/Diguanyl_cyclase"/>
</dbReference>
<dbReference type="OrthoDB" id="1723412at2759"/>
<protein>
    <recommendedName>
        <fullName evidence="2">Reverse transcriptase domain-containing protein</fullName>
    </recommendedName>
</protein>
<feature type="region of interest" description="Disordered" evidence="1">
    <location>
        <begin position="414"/>
        <end position="450"/>
    </location>
</feature>
<dbReference type="GO" id="GO:0003676">
    <property type="term" value="F:nucleic acid binding"/>
    <property type="evidence" value="ECO:0007669"/>
    <property type="project" value="InterPro"/>
</dbReference>
<dbReference type="Pfam" id="PF00078">
    <property type="entry name" value="RVT_1"/>
    <property type="match status" value="1"/>
</dbReference>
<dbReference type="PANTHER" id="PTHR24559">
    <property type="entry name" value="TRANSPOSON TY3-I GAG-POL POLYPROTEIN"/>
    <property type="match status" value="1"/>
</dbReference>
<evidence type="ECO:0000259" key="2">
    <source>
        <dbReference type="Pfam" id="PF00078"/>
    </source>
</evidence>
<dbReference type="InterPro" id="IPR012337">
    <property type="entry name" value="RNaseH-like_sf"/>
</dbReference>
<dbReference type="SUPFAM" id="SSF53098">
    <property type="entry name" value="Ribonuclease H-like"/>
    <property type="match status" value="1"/>
</dbReference>
<dbReference type="Gene3D" id="3.30.420.10">
    <property type="entry name" value="Ribonuclease H-like superfamily/Ribonuclease H"/>
    <property type="match status" value="1"/>
</dbReference>
<accession>A0A371H7C8</accession>
<dbReference type="SUPFAM" id="SSF56672">
    <property type="entry name" value="DNA/RNA polymerases"/>
    <property type="match status" value="1"/>
</dbReference>
<proteinExistence type="predicted"/>
<evidence type="ECO:0000313" key="3">
    <source>
        <dbReference type="EMBL" id="RDX98699.1"/>
    </source>
</evidence>
<evidence type="ECO:0000256" key="1">
    <source>
        <dbReference type="SAM" id="MobiDB-lite"/>
    </source>
</evidence>
<evidence type="ECO:0000313" key="4">
    <source>
        <dbReference type="Proteomes" id="UP000257109"/>
    </source>
</evidence>
<dbReference type="InterPro" id="IPR043502">
    <property type="entry name" value="DNA/RNA_pol_sf"/>
</dbReference>
<gene>
    <name evidence="3" type="ORF">CR513_18340</name>
</gene>
<comment type="caution">
    <text evidence="3">The sequence shown here is derived from an EMBL/GenBank/DDBJ whole genome shotgun (WGS) entry which is preliminary data.</text>
</comment>
<reference evidence="3" key="1">
    <citation type="submission" date="2018-05" db="EMBL/GenBank/DDBJ databases">
        <title>Draft genome of Mucuna pruriens seed.</title>
        <authorList>
            <person name="Nnadi N.E."/>
            <person name="Vos R."/>
            <person name="Hasami M.H."/>
            <person name="Devisetty U.K."/>
            <person name="Aguiy J.C."/>
        </authorList>
    </citation>
    <scope>NUCLEOTIDE SEQUENCE [LARGE SCALE GENOMIC DNA]</scope>
    <source>
        <strain evidence="3">JCA_2017</strain>
    </source>
</reference>
<sequence>MEEESKPIRKQQRRMNSTIVDVVKKVVKKLLVAGIIYPISDSQWVSPVQVVPKKSGMTIMKNQHDELVSMRIQNSWRVCIDYRRLNQATRKDHFPLPFIDQLLKKLARKSHYCFLDGFSRYMQIHIAREDQHKTTFTFPFGTFAYTCMPFGLCNAPSTFQRCMASIFSDLLQECMEVFMDAFTKLDAKPRLIRWMLLLQEFNIEIRDKKCVENLVADHLSRIENEDDLMPIRDEFLDEQLLHIITPTPWHPGCIGKDCKMMPSTFLTLRSIRFSSFVMQHLGAATMDPLERPRKYLIAGSTGPPFLGMLIIMSPPTKNAKKLEWPLVEDTRCPNNPYCSAKSLMFAESTSWGHSMSPMDYVSRWVEAIATKTNDAKFGVSKALISYQGSHFYNRAMSSLLYKYGVVPRISTAYHPRPTGNKEGVAKDDQSHKERLELTPGGCSLGTQNGIPNSVRDVSLPDYLR</sequence>
<feature type="domain" description="Reverse transcriptase" evidence="2">
    <location>
        <begin position="63"/>
        <end position="181"/>
    </location>
</feature>
<dbReference type="CDD" id="cd01647">
    <property type="entry name" value="RT_LTR"/>
    <property type="match status" value="1"/>
</dbReference>
<dbReference type="InterPro" id="IPR036397">
    <property type="entry name" value="RNaseH_sf"/>
</dbReference>
<dbReference type="InterPro" id="IPR053134">
    <property type="entry name" value="RNA-dir_DNA_polymerase"/>
</dbReference>
<dbReference type="InterPro" id="IPR000477">
    <property type="entry name" value="RT_dom"/>
</dbReference>
<organism evidence="3 4">
    <name type="scientific">Mucuna pruriens</name>
    <name type="common">Velvet bean</name>
    <name type="synonym">Dolichos pruriens</name>
    <dbReference type="NCBI Taxonomy" id="157652"/>
    <lineage>
        <taxon>Eukaryota</taxon>
        <taxon>Viridiplantae</taxon>
        <taxon>Streptophyta</taxon>
        <taxon>Embryophyta</taxon>
        <taxon>Tracheophyta</taxon>
        <taxon>Spermatophyta</taxon>
        <taxon>Magnoliopsida</taxon>
        <taxon>eudicotyledons</taxon>
        <taxon>Gunneridae</taxon>
        <taxon>Pentapetalae</taxon>
        <taxon>rosids</taxon>
        <taxon>fabids</taxon>
        <taxon>Fabales</taxon>
        <taxon>Fabaceae</taxon>
        <taxon>Papilionoideae</taxon>
        <taxon>50 kb inversion clade</taxon>
        <taxon>NPAAA clade</taxon>
        <taxon>indigoferoid/millettioid clade</taxon>
        <taxon>Phaseoleae</taxon>
        <taxon>Mucuna</taxon>
    </lineage>
</organism>
<feature type="non-terminal residue" evidence="3">
    <location>
        <position position="1"/>
    </location>
</feature>
<dbReference type="EMBL" id="QJKJ01003396">
    <property type="protein sequence ID" value="RDX98699.1"/>
    <property type="molecule type" value="Genomic_DNA"/>
</dbReference>
<dbReference type="Proteomes" id="UP000257109">
    <property type="component" value="Unassembled WGS sequence"/>
</dbReference>
<dbReference type="PANTHER" id="PTHR24559:SF444">
    <property type="entry name" value="REVERSE TRANSCRIPTASE DOMAIN-CONTAINING PROTEIN"/>
    <property type="match status" value="1"/>
</dbReference>